<dbReference type="Proteomes" id="UP001420932">
    <property type="component" value="Unassembled WGS sequence"/>
</dbReference>
<evidence type="ECO:0000256" key="1">
    <source>
        <dbReference type="ARBA" id="ARBA00004167"/>
    </source>
</evidence>
<keyword evidence="9" id="KW-0325">Glycoprotein</keyword>
<evidence type="ECO:0000256" key="2">
    <source>
        <dbReference type="ARBA" id="ARBA00022614"/>
    </source>
</evidence>
<gene>
    <name evidence="10" type="ORF">Syun_015567</name>
</gene>
<keyword evidence="3" id="KW-0812">Transmembrane</keyword>
<dbReference type="PANTHER" id="PTHR48064:SF6">
    <property type="entry name" value="RECEPTOR-LIKE PROTEIN KINASE 2"/>
    <property type="match status" value="1"/>
</dbReference>
<evidence type="ECO:0000256" key="4">
    <source>
        <dbReference type="ARBA" id="ARBA00022729"/>
    </source>
</evidence>
<dbReference type="InterPro" id="IPR053038">
    <property type="entry name" value="RLP_Defense"/>
</dbReference>
<evidence type="ECO:0000256" key="7">
    <source>
        <dbReference type="ARBA" id="ARBA00023136"/>
    </source>
</evidence>
<protein>
    <submittedName>
        <fullName evidence="10">Uncharacterized protein</fullName>
    </submittedName>
</protein>
<keyword evidence="7" id="KW-0472">Membrane</keyword>
<proteinExistence type="predicted"/>
<dbReference type="FunFam" id="3.80.10.10:FF:000413">
    <property type="entry name" value="Inactive leucine-rich repeat receptor-like protein kinase"/>
    <property type="match status" value="1"/>
</dbReference>
<dbReference type="InterPro" id="IPR032675">
    <property type="entry name" value="LRR_dom_sf"/>
</dbReference>
<reference evidence="10 11" key="1">
    <citation type="submission" date="2024-01" db="EMBL/GenBank/DDBJ databases">
        <title>Genome assemblies of Stephania.</title>
        <authorList>
            <person name="Yang L."/>
        </authorList>
    </citation>
    <scope>NUCLEOTIDE SEQUENCE [LARGE SCALE GENOMIC DNA]</scope>
    <source>
        <strain evidence="10">YNDBR</strain>
        <tissue evidence="10">Leaf</tissue>
    </source>
</reference>
<dbReference type="Gene3D" id="3.80.10.10">
    <property type="entry name" value="Ribonuclease Inhibitor"/>
    <property type="match status" value="1"/>
</dbReference>
<comment type="caution">
    <text evidence="10">The sequence shown here is derived from an EMBL/GenBank/DDBJ whole genome shotgun (WGS) entry which is preliminary data.</text>
</comment>
<sequence length="213" mass="23577">MILQTSASGKALHAASTPKSHKLDTAREWLVWSYIAFHWEDPGGTHCIVHADRLGTFLKQSNRRDTTHSIGNMSSLEKMNLVYNNLEGSIPHTLSQLKSLTFLQISANKFDGLVPAVIYNMSSLNFISMAANQLQGEIPQDIGLALPNLKHLSLGGNRFSGVIPESLSNISQLQHLDLSVNSLMGKIPSRIGDGQYDLRPRARSLRIDYINEN</sequence>
<keyword evidence="6" id="KW-1133">Transmembrane helix</keyword>
<evidence type="ECO:0000313" key="11">
    <source>
        <dbReference type="Proteomes" id="UP001420932"/>
    </source>
</evidence>
<name>A0AAP0P9U6_9MAGN</name>
<dbReference type="Pfam" id="PF13855">
    <property type="entry name" value="LRR_8"/>
    <property type="match status" value="2"/>
</dbReference>
<accession>A0AAP0P9U6</accession>
<dbReference type="SUPFAM" id="SSF52058">
    <property type="entry name" value="L domain-like"/>
    <property type="match status" value="1"/>
</dbReference>
<evidence type="ECO:0000256" key="3">
    <source>
        <dbReference type="ARBA" id="ARBA00022692"/>
    </source>
</evidence>
<keyword evidence="4" id="KW-0732">Signal</keyword>
<dbReference type="InterPro" id="IPR001611">
    <property type="entry name" value="Leu-rich_rpt"/>
</dbReference>
<dbReference type="AlphaFoldDB" id="A0AAP0P9U6"/>
<dbReference type="GO" id="GO:0016020">
    <property type="term" value="C:membrane"/>
    <property type="evidence" value="ECO:0007669"/>
    <property type="project" value="UniProtKB-SubCell"/>
</dbReference>
<evidence type="ECO:0000256" key="9">
    <source>
        <dbReference type="ARBA" id="ARBA00023180"/>
    </source>
</evidence>
<evidence type="ECO:0000256" key="8">
    <source>
        <dbReference type="ARBA" id="ARBA00023170"/>
    </source>
</evidence>
<organism evidence="10 11">
    <name type="scientific">Stephania yunnanensis</name>
    <dbReference type="NCBI Taxonomy" id="152371"/>
    <lineage>
        <taxon>Eukaryota</taxon>
        <taxon>Viridiplantae</taxon>
        <taxon>Streptophyta</taxon>
        <taxon>Embryophyta</taxon>
        <taxon>Tracheophyta</taxon>
        <taxon>Spermatophyta</taxon>
        <taxon>Magnoliopsida</taxon>
        <taxon>Ranunculales</taxon>
        <taxon>Menispermaceae</taxon>
        <taxon>Menispermoideae</taxon>
        <taxon>Cissampelideae</taxon>
        <taxon>Stephania</taxon>
    </lineage>
</organism>
<keyword evidence="8" id="KW-0675">Receptor</keyword>
<keyword evidence="2" id="KW-0433">Leucine-rich repeat</keyword>
<dbReference type="EMBL" id="JBBNAF010000006">
    <property type="protein sequence ID" value="KAK9136237.1"/>
    <property type="molecule type" value="Genomic_DNA"/>
</dbReference>
<comment type="subcellular location">
    <subcellularLocation>
        <location evidence="1">Membrane</location>
        <topology evidence="1">Single-pass membrane protein</topology>
    </subcellularLocation>
</comment>
<evidence type="ECO:0000256" key="6">
    <source>
        <dbReference type="ARBA" id="ARBA00022989"/>
    </source>
</evidence>
<keyword evidence="5" id="KW-0677">Repeat</keyword>
<keyword evidence="11" id="KW-1185">Reference proteome</keyword>
<dbReference type="PANTHER" id="PTHR48064">
    <property type="entry name" value="OS01G0750400 PROTEIN"/>
    <property type="match status" value="1"/>
</dbReference>
<evidence type="ECO:0000313" key="10">
    <source>
        <dbReference type="EMBL" id="KAK9136237.1"/>
    </source>
</evidence>
<evidence type="ECO:0000256" key="5">
    <source>
        <dbReference type="ARBA" id="ARBA00022737"/>
    </source>
</evidence>